<proteinExistence type="predicted"/>
<dbReference type="SUPFAM" id="SSF52141">
    <property type="entry name" value="Uracil-DNA glycosylase-like"/>
    <property type="match status" value="1"/>
</dbReference>
<dbReference type="EMBL" id="UGTF01000002">
    <property type="protein sequence ID" value="SUB88833.1"/>
    <property type="molecule type" value="Genomic_DNA"/>
</dbReference>
<dbReference type="eggNOG" id="COG3663">
    <property type="taxonomic scope" value="Bacteria"/>
</dbReference>
<protein>
    <submittedName>
        <fullName evidence="1 2">DNA glycosylase</fullName>
    </submittedName>
</protein>
<name>A0A0A2EC88_9PORP</name>
<evidence type="ECO:0000313" key="1">
    <source>
        <dbReference type="EMBL" id="KGN76486.1"/>
    </source>
</evidence>
<dbReference type="RefSeq" id="WP_036872467.1">
    <property type="nucleotide sequence ID" value="NZ_JRFA01000001.1"/>
</dbReference>
<dbReference type="STRING" id="28115.HQ47_00150"/>
<sequence length="196" mass="22529">MLNFNEIETHPLEPFLPSAAKLLMLGSFPPPVNRWSMDFYYPNFQNDMWRIMGLIFFSDKEYFIRDKKFHQPSVEAFCREKGIAISDSARQVIRTRGNASDQHLQIITPLNLSHVLLQIPSCRSICVTGGKAAETIAGIFPILKPALKNKETHSHILIEGQTYQFYRMPSSSRAYPKPIEFKAEAYRQMFTDLGLL</sequence>
<dbReference type="Proteomes" id="UP000254156">
    <property type="component" value="Unassembled WGS sequence"/>
</dbReference>
<dbReference type="EMBL" id="JRFA01000001">
    <property type="protein sequence ID" value="KGN76486.1"/>
    <property type="molecule type" value="Genomic_DNA"/>
</dbReference>
<evidence type="ECO:0000313" key="2">
    <source>
        <dbReference type="EMBL" id="SUB88833.1"/>
    </source>
</evidence>
<dbReference type="OrthoDB" id="9794144at2"/>
<evidence type="ECO:0000313" key="4">
    <source>
        <dbReference type="Proteomes" id="UP000254156"/>
    </source>
</evidence>
<reference evidence="2 4" key="2">
    <citation type="submission" date="2018-06" db="EMBL/GenBank/DDBJ databases">
        <authorList>
            <consortium name="Pathogen Informatics"/>
            <person name="Doyle S."/>
        </authorList>
    </citation>
    <scope>NUCLEOTIDE SEQUENCE [LARGE SCALE GENOMIC DNA]</scope>
    <source>
        <strain evidence="2 4">NCTC11632</strain>
    </source>
</reference>
<dbReference type="CDD" id="cd10032">
    <property type="entry name" value="UDG-F6_HDG"/>
    <property type="match status" value="1"/>
</dbReference>
<keyword evidence="3" id="KW-1185">Reference proteome</keyword>
<organism evidence="1 3">
    <name type="scientific">Porphyromonas macacae</name>
    <dbReference type="NCBI Taxonomy" id="28115"/>
    <lineage>
        <taxon>Bacteria</taxon>
        <taxon>Pseudomonadati</taxon>
        <taxon>Bacteroidota</taxon>
        <taxon>Bacteroidia</taxon>
        <taxon>Bacteroidales</taxon>
        <taxon>Porphyromonadaceae</taxon>
        <taxon>Porphyromonas</taxon>
    </lineage>
</organism>
<dbReference type="Gene3D" id="3.40.470.10">
    <property type="entry name" value="Uracil-DNA glycosylase-like domain"/>
    <property type="match status" value="1"/>
</dbReference>
<gene>
    <name evidence="1" type="ORF">HQ47_00150</name>
    <name evidence="2" type="ORF">NCTC11632_00916</name>
</gene>
<accession>A0A0A2EC88</accession>
<reference evidence="1 3" key="1">
    <citation type="submission" date="2014-09" db="EMBL/GenBank/DDBJ databases">
        <title>Draft Genome Sequence of Porphyromonas macacae COT-192_OH2859.</title>
        <authorList>
            <person name="Wallis C."/>
            <person name="Deusch O."/>
            <person name="O'Flynn C."/>
            <person name="Davis I."/>
            <person name="Horsfall A."/>
            <person name="Kirkwood N."/>
            <person name="Harris S."/>
            <person name="Eisen J.A."/>
            <person name="Coil D.A."/>
            <person name="Darling A.E."/>
            <person name="Jospin G."/>
            <person name="Alexiev A."/>
        </authorList>
    </citation>
    <scope>NUCLEOTIDE SEQUENCE [LARGE SCALE GENOMIC DNA]</scope>
    <source>
        <strain evidence="3">COT-192 OH2859</strain>
        <strain evidence="1">COT-192_OH2859</strain>
    </source>
</reference>
<dbReference type="AlphaFoldDB" id="A0A0A2EC88"/>
<evidence type="ECO:0000313" key="3">
    <source>
        <dbReference type="Proteomes" id="UP000030103"/>
    </source>
</evidence>
<dbReference type="InterPro" id="IPR036895">
    <property type="entry name" value="Uracil-DNA_glycosylase-like_sf"/>
</dbReference>
<dbReference type="Proteomes" id="UP000030103">
    <property type="component" value="Unassembled WGS sequence"/>
</dbReference>